<dbReference type="SMART" id="SM01024">
    <property type="entry name" value="BCS1_N"/>
    <property type="match status" value="1"/>
</dbReference>
<dbReference type="InterPro" id="IPR014851">
    <property type="entry name" value="BCS1_N"/>
</dbReference>
<reference evidence="16 17" key="1">
    <citation type="journal article" date="2012" name="Appl. Environ. Microbiol.">
        <title>Short-read sequencing for genomic analysis of the brown rot fungus Fibroporia radiculosa.</title>
        <authorList>
            <person name="Tang J.D."/>
            <person name="Perkins A.D."/>
            <person name="Sonstegard T.S."/>
            <person name="Schroeder S.G."/>
            <person name="Burgess S.C."/>
            <person name="Diehl S.V."/>
        </authorList>
    </citation>
    <scope>NUCLEOTIDE SEQUENCE [LARGE SCALE GENOMIC DNA]</scope>
    <source>
        <strain evidence="16 17">TFFH 294</strain>
    </source>
</reference>
<evidence type="ECO:0000256" key="10">
    <source>
        <dbReference type="ARBA" id="ARBA00023136"/>
    </source>
</evidence>
<keyword evidence="7 12" id="KW-0067">ATP-binding</keyword>
<dbReference type="InParanoid" id="J4HWM5"/>
<evidence type="ECO:0000256" key="12">
    <source>
        <dbReference type="RuleBase" id="RU003651"/>
    </source>
</evidence>
<keyword evidence="4 12" id="KW-0547">Nucleotide-binding</keyword>
<feature type="domain" description="AAA+ ATPase" evidence="14">
    <location>
        <begin position="272"/>
        <end position="418"/>
    </location>
</feature>
<dbReference type="InterPro" id="IPR027417">
    <property type="entry name" value="P-loop_NTPase"/>
</dbReference>
<dbReference type="OrthoDB" id="10251412at2759"/>
<dbReference type="EMBL" id="HE797085">
    <property type="protein sequence ID" value="CCM02522.1"/>
    <property type="molecule type" value="Genomic_DNA"/>
</dbReference>
<keyword evidence="8" id="KW-1133">Transmembrane helix</keyword>
<dbReference type="AlphaFoldDB" id="J4HWM5"/>
<keyword evidence="5" id="KW-0999">Mitochondrion inner membrane</keyword>
<evidence type="ECO:0000256" key="9">
    <source>
        <dbReference type="ARBA" id="ARBA00023128"/>
    </source>
</evidence>
<sequence length="581" mass="64985">MSTTQSALSTLFSPNLSMNTTAPVEHNRTAMSHSGASGSELLSLLYGLLSLSPLPDWLNWMIFSSLVDSFRHLLSRYWTSLENSLWLTVTVDSGDESYRWLMYWFSRRTNWGKSNNIEVNTRHSWVYDICRREQEEQSAQIKYQPIADQVYTLWYHGRYMKVSRKIIKSDHSESAQLKIRILSRDHSIVDSLLKDARKLFRGEQDRTTSIYVWDGGRMGAFIHTDPWRCIASRQGRRLQTVILDHGIKEMLLTDCKNFLNSKQWYADRGIPFRRGYLLYGAPGSGKTSLIQALAGELGLDIYIITLSRAGLDDCDLSSMMTSLPGKCIALIEDIDAALPQTVLNRIVPNAGTQSEGKTQSGQERSCQITLSGLLNALDGIGAPEGRILFATTNHSTALDAALCRPGRLDLHVDIKLASKFQIRELFKSFYHAYSAEDEPTRREDDRKELDSAPFTSPGADSAIECLSSDSDTQQDRVFSGFLHSTEESVLTKEDASILAEEFAQAVPERSFSMAVIQGFLMAYKSTPRSAVAEVSRLVDLKLARIEMTGPTSPNIREAHSPSCAAESTETATTQSPDVQVE</sequence>
<comment type="catalytic activity">
    <reaction evidence="11">
        <text>ATP + H2O = ADP + phosphate + H(+)</text>
        <dbReference type="Rhea" id="RHEA:13065"/>
        <dbReference type="ChEBI" id="CHEBI:15377"/>
        <dbReference type="ChEBI" id="CHEBI:15378"/>
        <dbReference type="ChEBI" id="CHEBI:30616"/>
        <dbReference type="ChEBI" id="CHEBI:43474"/>
        <dbReference type="ChEBI" id="CHEBI:456216"/>
    </reaction>
    <physiologicalReaction direction="left-to-right" evidence="11">
        <dbReference type="Rhea" id="RHEA:13066"/>
    </physiologicalReaction>
</comment>
<feature type="compositionally biased region" description="Basic and acidic residues" evidence="13">
    <location>
        <begin position="438"/>
        <end position="450"/>
    </location>
</feature>
<comment type="similarity">
    <text evidence="2">Belongs to the AAA ATPase family. BCS1 subfamily.</text>
</comment>
<dbReference type="InterPro" id="IPR050747">
    <property type="entry name" value="Mitochondrial_chaperone_BCS1"/>
</dbReference>
<dbReference type="GeneID" id="24097433"/>
<proteinExistence type="inferred from homology"/>
<feature type="compositionally biased region" description="Low complexity" evidence="13">
    <location>
        <begin position="560"/>
        <end position="581"/>
    </location>
</feature>
<dbReference type="SUPFAM" id="SSF52540">
    <property type="entry name" value="P-loop containing nucleoside triphosphate hydrolases"/>
    <property type="match status" value="1"/>
</dbReference>
<dbReference type="Proteomes" id="UP000006352">
    <property type="component" value="Unassembled WGS sequence"/>
</dbReference>
<dbReference type="GO" id="GO:0005524">
    <property type="term" value="F:ATP binding"/>
    <property type="evidence" value="ECO:0007669"/>
    <property type="project" value="UniProtKB-KW"/>
</dbReference>
<keyword evidence="6" id="KW-0378">Hydrolase</keyword>
<evidence type="ECO:0000256" key="7">
    <source>
        <dbReference type="ARBA" id="ARBA00022840"/>
    </source>
</evidence>
<evidence type="ECO:0008006" key="18">
    <source>
        <dbReference type="Google" id="ProtNLM"/>
    </source>
</evidence>
<evidence type="ECO:0000256" key="13">
    <source>
        <dbReference type="SAM" id="MobiDB-lite"/>
    </source>
</evidence>
<evidence type="ECO:0000259" key="15">
    <source>
        <dbReference type="SMART" id="SM01024"/>
    </source>
</evidence>
<dbReference type="GO" id="GO:0005743">
    <property type="term" value="C:mitochondrial inner membrane"/>
    <property type="evidence" value="ECO:0007669"/>
    <property type="project" value="UniProtKB-SubCell"/>
</dbReference>
<dbReference type="Pfam" id="PF00004">
    <property type="entry name" value="AAA"/>
    <property type="match status" value="1"/>
</dbReference>
<keyword evidence="10" id="KW-0472">Membrane</keyword>
<feature type="region of interest" description="Disordered" evidence="13">
    <location>
        <begin position="550"/>
        <end position="581"/>
    </location>
</feature>
<evidence type="ECO:0000256" key="1">
    <source>
        <dbReference type="ARBA" id="ARBA00004434"/>
    </source>
</evidence>
<dbReference type="InterPro" id="IPR003959">
    <property type="entry name" value="ATPase_AAA_core"/>
</dbReference>
<dbReference type="SMART" id="SM00382">
    <property type="entry name" value="AAA"/>
    <property type="match status" value="1"/>
</dbReference>
<evidence type="ECO:0000256" key="5">
    <source>
        <dbReference type="ARBA" id="ARBA00022792"/>
    </source>
</evidence>
<dbReference type="InterPro" id="IPR003593">
    <property type="entry name" value="AAA+_ATPase"/>
</dbReference>
<organism evidence="16 17">
    <name type="scientific">Fibroporia radiculosa</name>
    <dbReference type="NCBI Taxonomy" id="599839"/>
    <lineage>
        <taxon>Eukaryota</taxon>
        <taxon>Fungi</taxon>
        <taxon>Dikarya</taxon>
        <taxon>Basidiomycota</taxon>
        <taxon>Agaricomycotina</taxon>
        <taxon>Agaricomycetes</taxon>
        <taxon>Polyporales</taxon>
        <taxon>Fibroporiaceae</taxon>
        <taxon>Fibroporia</taxon>
    </lineage>
</organism>
<evidence type="ECO:0000256" key="6">
    <source>
        <dbReference type="ARBA" id="ARBA00022801"/>
    </source>
</evidence>
<evidence type="ECO:0000313" key="17">
    <source>
        <dbReference type="Proteomes" id="UP000006352"/>
    </source>
</evidence>
<feature type="region of interest" description="Disordered" evidence="13">
    <location>
        <begin position="437"/>
        <end position="459"/>
    </location>
</feature>
<gene>
    <name evidence="16" type="ORF">FIBRA_04624</name>
</gene>
<dbReference type="PANTHER" id="PTHR23070">
    <property type="entry name" value="BCS1 AAA-TYPE ATPASE"/>
    <property type="match status" value="1"/>
</dbReference>
<name>J4HWM5_9APHY</name>
<evidence type="ECO:0000259" key="14">
    <source>
        <dbReference type="SMART" id="SM00382"/>
    </source>
</evidence>
<evidence type="ECO:0000256" key="8">
    <source>
        <dbReference type="ARBA" id="ARBA00022989"/>
    </source>
</evidence>
<accession>J4HWM5</accession>
<dbReference type="InterPro" id="IPR057495">
    <property type="entry name" value="AAA_lid_BCS1"/>
</dbReference>
<dbReference type="RefSeq" id="XP_012181805.1">
    <property type="nucleotide sequence ID" value="XM_012326415.1"/>
</dbReference>
<evidence type="ECO:0000256" key="3">
    <source>
        <dbReference type="ARBA" id="ARBA00022692"/>
    </source>
</evidence>
<evidence type="ECO:0000256" key="11">
    <source>
        <dbReference type="ARBA" id="ARBA00048778"/>
    </source>
</evidence>
<comment type="subcellular location">
    <subcellularLocation>
        <location evidence="1">Mitochondrion inner membrane</location>
        <topology evidence="1">Single-pass membrane protein</topology>
    </subcellularLocation>
</comment>
<feature type="domain" description="BCS1 N-terminal" evidence="15">
    <location>
        <begin position="61"/>
        <end position="241"/>
    </location>
</feature>
<dbReference type="GO" id="GO:0016887">
    <property type="term" value="F:ATP hydrolysis activity"/>
    <property type="evidence" value="ECO:0007669"/>
    <property type="project" value="InterPro"/>
</dbReference>
<evidence type="ECO:0000256" key="2">
    <source>
        <dbReference type="ARBA" id="ARBA00007448"/>
    </source>
</evidence>
<dbReference type="STRING" id="599839.J4HWM5"/>
<dbReference type="InterPro" id="IPR003960">
    <property type="entry name" value="ATPase_AAA_CS"/>
</dbReference>
<dbReference type="Pfam" id="PF25426">
    <property type="entry name" value="AAA_lid_BCS1"/>
    <property type="match status" value="1"/>
</dbReference>
<keyword evidence="9" id="KW-0496">Mitochondrion</keyword>
<keyword evidence="17" id="KW-1185">Reference proteome</keyword>
<dbReference type="PROSITE" id="PS00674">
    <property type="entry name" value="AAA"/>
    <property type="match status" value="1"/>
</dbReference>
<evidence type="ECO:0000313" key="16">
    <source>
        <dbReference type="EMBL" id="CCM02522.1"/>
    </source>
</evidence>
<evidence type="ECO:0000256" key="4">
    <source>
        <dbReference type="ARBA" id="ARBA00022741"/>
    </source>
</evidence>
<protein>
    <recommendedName>
        <fullName evidence="18">AAA+ ATPase domain-containing protein</fullName>
    </recommendedName>
</protein>
<dbReference type="Pfam" id="PF08740">
    <property type="entry name" value="BCS1_N"/>
    <property type="match status" value="1"/>
</dbReference>
<keyword evidence="3" id="KW-0812">Transmembrane</keyword>
<dbReference type="HOGENOM" id="CLU_010189_3_2_1"/>
<dbReference type="Gene3D" id="3.40.50.300">
    <property type="entry name" value="P-loop containing nucleotide triphosphate hydrolases"/>
    <property type="match status" value="1"/>
</dbReference>